<organism evidence="1 2">
    <name type="scientific">Sinorhizobium sojae CCBAU 05684</name>
    <dbReference type="NCBI Taxonomy" id="716928"/>
    <lineage>
        <taxon>Bacteria</taxon>
        <taxon>Pseudomonadati</taxon>
        <taxon>Pseudomonadota</taxon>
        <taxon>Alphaproteobacteria</taxon>
        <taxon>Hyphomicrobiales</taxon>
        <taxon>Rhizobiaceae</taxon>
        <taxon>Sinorhizobium/Ensifer group</taxon>
        <taxon>Sinorhizobium</taxon>
    </lineage>
</organism>
<keyword evidence="2" id="KW-1185">Reference proteome</keyword>
<dbReference type="Proteomes" id="UP000217211">
    <property type="component" value="Chromosome"/>
</dbReference>
<gene>
    <name evidence="1" type="ORF">SJ05684_c12100</name>
</gene>
<evidence type="ECO:0000313" key="1">
    <source>
        <dbReference type="EMBL" id="ASY62666.1"/>
    </source>
</evidence>
<sequence length="55" mass="6225">MFNACHLRDPLPVLQGLALEPFLVKWKHSAERLSARVGGDRLCPDENLLRQNVSI</sequence>
<reference evidence="1 2" key="1">
    <citation type="submission" date="2017-08" db="EMBL/GenBank/DDBJ databases">
        <title>Multipartite genome sequences of Sinorhizobium species nodulating soybeans.</title>
        <authorList>
            <person name="Tian C.F."/>
        </authorList>
    </citation>
    <scope>NUCLEOTIDE SEQUENCE [LARGE SCALE GENOMIC DNA]</scope>
    <source>
        <strain evidence="1 2">CCBAU 05684</strain>
    </source>
</reference>
<name>A0A249P9Y5_9HYPH</name>
<protein>
    <submittedName>
        <fullName evidence="1">Uncharacterized protein</fullName>
    </submittedName>
</protein>
<proteinExistence type="predicted"/>
<dbReference type="AlphaFoldDB" id="A0A249P9Y5"/>
<dbReference type="EMBL" id="CP023067">
    <property type="protein sequence ID" value="ASY62666.1"/>
    <property type="molecule type" value="Genomic_DNA"/>
</dbReference>
<dbReference type="KEGG" id="esj:SJ05684_c12100"/>
<evidence type="ECO:0000313" key="2">
    <source>
        <dbReference type="Proteomes" id="UP000217211"/>
    </source>
</evidence>
<accession>A0A249P9Y5</accession>